<proteinExistence type="predicted"/>
<dbReference type="RefSeq" id="WP_093133498.1">
    <property type="nucleotide sequence ID" value="NZ_FOHJ01000004.1"/>
</dbReference>
<dbReference type="STRING" id="237682.SAMN05421676_104158"/>
<feature type="transmembrane region" description="Helical" evidence="1">
    <location>
        <begin position="128"/>
        <end position="145"/>
    </location>
</feature>
<keyword evidence="3" id="KW-1185">Reference proteome</keyword>
<evidence type="ECO:0000256" key="1">
    <source>
        <dbReference type="SAM" id="Phobius"/>
    </source>
</evidence>
<dbReference type="EMBL" id="FOHJ01000004">
    <property type="protein sequence ID" value="SET35798.1"/>
    <property type="molecule type" value="Genomic_DNA"/>
</dbReference>
<keyword evidence="1" id="KW-0812">Transmembrane</keyword>
<name>A0A1I0DT71_9BACI</name>
<sequence length="156" mass="18801">MKLIITIIFTLILLMASVIAKKKLNALENSFLYMLIFFCVTGYTAIYYINLKVWSISEETDLFIIYRIYEFIIPLICLWYFNLLNTFRSLYKKSLILLLFLGVLLIIQRVMIYWDVISYNKWAYWQTILTYLVLLVVIRFLHLLFKHLLQKEGIFI</sequence>
<reference evidence="3" key="1">
    <citation type="submission" date="2016-10" db="EMBL/GenBank/DDBJ databases">
        <authorList>
            <person name="Varghese N."/>
            <person name="Submissions S."/>
        </authorList>
    </citation>
    <scope>NUCLEOTIDE SEQUENCE [LARGE SCALE GENOMIC DNA]</scope>
    <source>
        <strain evidence="3">CGMCC 1.3566</strain>
    </source>
</reference>
<keyword evidence="1" id="KW-0472">Membrane</keyword>
<keyword evidence="1" id="KW-1133">Transmembrane helix</keyword>
<protein>
    <submittedName>
        <fullName evidence="2">Uncharacterized protein</fullName>
    </submittedName>
</protein>
<evidence type="ECO:0000313" key="3">
    <source>
        <dbReference type="Proteomes" id="UP000199095"/>
    </source>
</evidence>
<dbReference type="OrthoDB" id="2871059at2"/>
<gene>
    <name evidence="2" type="ORF">SAMN05421676_104158</name>
</gene>
<accession>A0A1I0DT71</accession>
<feature type="transmembrane region" description="Helical" evidence="1">
    <location>
        <begin position="30"/>
        <end position="51"/>
    </location>
</feature>
<organism evidence="2 3">
    <name type="scientific">Salinibacillus kushneri</name>
    <dbReference type="NCBI Taxonomy" id="237682"/>
    <lineage>
        <taxon>Bacteria</taxon>
        <taxon>Bacillati</taxon>
        <taxon>Bacillota</taxon>
        <taxon>Bacilli</taxon>
        <taxon>Bacillales</taxon>
        <taxon>Bacillaceae</taxon>
        <taxon>Salinibacillus</taxon>
    </lineage>
</organism>
<evidence type="ECO:0000313" key="2">
    <source>
        <dbReference type="EMBL" id="SET35798.1"/>
    </source>
</evidence>
<feature type="transmembrane region" description="Helical" evidence="1">
    <location>
        <begin position="95"/>
        <end position="116"/>
    </location>
</feature>
<dbReference type="AlphaFoldDB" id="A0A1I0DT71"/>
<dbReference type="Proteomes" id="UP000199095">
    <property type="component" value="Unassembled WGS sequence"/>
</dbReference>
<feature type="transmembrane region" description="Helical" evidence="1">
    <location>
        <begin position="63"/>
        <end position="83"/>
    </location>
</feature>